<dbReference type="EMBL" id="CP146256">
    <property type="protein sequence ID" value="XAH75958.1"/>
    <property type="molecule type" value="Genomic_DNA"/>
</dbReference>
<gene>
    <name evidence="1" type="ORF">V6984_09425</name>
</gene>
<proteinExistence type="predicted"/>
<evidence type="ECO:0000313" key="1">
    <source>
        <dbReference type="EMBL" id="XAH75958.1"/>
    </source>
</evidence>
<accession>A0ABZ3F2Z5</accession>
<dbReference type="Proteomes" id="UP001451571">
    <property type="component" value="Chromosome"/>
</dbReference>
<keyword evidence="2" id="KW-1185">Reference proteome</keyword>
<dbReference type="RefSeq" id="WP_342759531.1">
    <property type="nucleotide sequence ID" value="NZ_CP146256.1"/>
</dbReference>
<evidence type="ECO:0008006" key="3">
    <source>
        <dbReference type="Google" id="ProtNLM"/>
    </source>
</evidence>
<reference evidence="1 2" key="1">
    <citation type="submission" date="2024-02" db="EMBL/GenBank/DDBJ databases">
        <title>Bacterial strain from lacustrine sediment.</title>
        <authorList>
            <person name="Petit C."/>
            <person name="Fadhlaoui K."/>
        </authorList>
    </citation>
    <scope>NUCLEOTIDE SEQUENCE [LARGE SCALE GENOMIC DNA]</scope>
    <source>
        <strain evidence="1 2">IPX-CK</strain>
    </source>
</reference>
<evidence type="ECO:0000313" key="2">
    <source>
        <dbReference type="Proteomes" id="UP001451571"/>
    </source>
</evidence>
<organism evidence="1 2">
    <name type="scientific">Kineothrix sedimenti</name>
    <dbReference type="NCBI Taxonomy" id="3123317"/>
    <lineage>
        <taxon>Bacteria</taxon>
        <taxon>Bacillati</taxon>
        <taxon>Bacillota</taxon>
        <taxon>Clostridia</taxon>
        <taxon>Lachnospirales</taxon>
        <taxon>Lachnospiraceae</taxon>
        <taxon>Kineothrix</taxon>
    </lineage>
</organism>
<protein>
    <recommendedName>
        <fullName evidence="3">Phage protein</fullName>
    </recommendedName>
</protein>
<sequence>MSTLRKLERSVVKGSLTKEKVSIKRNFANAWSDFREKKFVVKDDDGNVLSDNTPRNTMKKKQRHFDNVEQYNRLFAYAEALKKEKAEK</sequence>
<name>A0ABZ3F2Z5_9FIRM</name>